<name>A0A261S5L4_9BORD</name>
<evidence type="ECO:0000259" key="5">
    <source>
        <dbReference type="PROSITE" id="PS51078"/>
    </source>
</evidence>
<dbReference type="Gene3D" id="1.10.10.10">
    <property type="entry name" value="Winged helix-like DNA-binding domain superfamily/Winged helix DNA-binding domain"/>
    <property type="match status" value="1"/>
</dbReference>
<dbReference type="SUPFAM" id="SSF55781">
    <property type="entry name" value="GAF domain-like"/>
    <property type="match status" value="1"/>
</dbReference>
<keyword evidence="2" id="KW-0238">DNA-binding</keyword>
<dbReference type="InterPro" id="IPR036388">
    <property type="entry name" value="WH-like_DNA-bd_sf"/>
</dbReference>
<dbReference type="InterPro" id="IPR005471">
    <property type="entry name" value="Tscrpt_reg_IclR_N"/>
</dbReference>
<evidence type="ECO:0000259" key="4">
    <source>
        <dbReference type="PROSITE" id="PS51077"/>
    </source>
</evidence>
<sequence length="261" mass="28124">MKPSIPPAKAPSGTQGVARVVTLLKLLAQHRDPGLRFVDVARLCGLEQPTAHRMLKALEREEMVARDPVTRRYRLGPLVFELGLAAAGDFNLVDVCRPSLRRLADATGDTAFLFIRRGHDAVCIDRIQGHYPIQTPVVIVGSRQPLGVNAGGLAILQALSEEEVAEAVAAVSARLGAYGEFDELDLRQAVVEARKRGYAAIGEKAVPGVTAIGLPVRNAYGAPAAALTIAATSNRMTAKRQQEILPALQQEVLTVQRLLYR</sequence>
<dbReference type="EMBL" id="NEVM01000005">
    <property type="protein sequence ID" value="OZI32411.1"/>
    <property type="molecule type" value="Genomic_DNA"/>
</dbReference>
<gene>
    <name evidence="6" type="ORF">CAL29_21910</name>
</gene>
<dbReference type="PROSITE" id="PS51077">
    <property type="entry name" value="HTH_ICLR"/>
    <property type="match status" value="1"/>
</dbReference>
<dbReference type="Gene3D" id="3.30.450.40">
    <property type="match status" value="1"/>
</dbReference>
<feature type="domain" description="IclR-ED" evidence="5">
    <location>
        <begin position="78"/>
        <end position="261"/>
    </location>
</feature>
<evidence type="ECO:0000313" key="6">
    <source>
        <dbReference type="EMBL" id="OZI32411.1"/>
    </source>
</evidence>
<keyword evidence="7" id="KW-1185">Reference proteome</keyword>
<dbReference type="SUPFAM" id="SSF46785">
    <property type="entry name" value="Winged helix' DNA-binding domain"/>
    <property type="match status" value="1"/>
</dbReference>
<dbReference type="InterPro" id="IPR036390">
    <property type="entry name" value="WH_DNA-bd_sf"/>
</dbReference>
<dbReference type="Pfam" id="PF09339">
    <property type="entry name" value="HTH_IclR"/>
    <property type="match status" value="1"/>
</dbReference>
<evidence type="ECO:0000256" key="1">
    <source>
        <dbReference type="ARBA" id="ARBA00023015"/>
    </source>
</evidence>
<dbReference type="Pfam" id="PF01614">
    <property type="entry name" value="IclR_C"/>
    <property type="match status" value="1"/>
</dbReference>
<dbReference type="OrthoDB" id="9807558at2"/>
<keyword evidence="3" id="KW-0804">Transcription</keyword>
<evidence type="ECO:0000313" key="7">
    <source>
        <dbReference type="Proteomes" id="UP000216020"/>
    </source>
</evidence>
<dbReference type="GO" id="GO:0003700">
    <property type="term" value="F:DNA-binding transcription factor activity"/>
    <property type="evidence" value="ECO:0007669"/>
    <property type="project" value="TreeGrafter"/>
</dbReference>
<comment type="caution">
    <text evidence="6">The sequence shown here is derived from an EMBL/GenBank/DDBJ whole genome shotgun (WGS) entry which is preliminary data.</text>
</comment>
<dbReference type="AlphaFoldDB" id="A0A261S5L4"/>
<dbReference type="PANTHER" id="PTHR30136:SF39">
    <property type="entry name" value="TRANSCRIPTIONAL REGULATORY PROTEIN"/>
    <property type="match status" value="1"/>
</dbReference>
<dbReference type="Proteomes" id="UP000216020">
    <property type="component" value="Unassembled WGS sequence"/>
</dbReference>
<feature type="domain" description="HTH iclR-type" evidence="4">
    <location>
        <begin position="14"/>
        <end position="77"/>
    </location>
</feature>
<dbReference type="InterPro" id="IPR014757">
    <property type="entry name" value="Tscrpt_reg_IclR_C"/>
</dbReference>
<dbReference type="InterPro" id="IPR029016">
    <property type="entry name" value="GAF-like_dom_sf"/>
</dbReference>
<keyword evidence="1" id="KW-0805">Transcription regulation</keyword>
<evidence type="ECO:0000256" key="2">
    <source>
        <dbReference type="ARBA" id="ARBA00023125"/>
    </source>
</evidence>
<organism evidence="6 7">
    <name type="scientific">Bordetella genomosp. 10</name>
    <dbReference type="NCBI Taxonomy" id="1416804"/>
    <lineage>
        <taxon>Bacteria</taxon>
        <taxon>Pseudomonadati</taxon>
        <taxon>Pseudomonadota</taxon>
        <taxon>Betaproteobacteria</taxon>
        <taxon>Burkholderiales</taxon>
        <taxon>Alcaligenaceae</taxon>
        <taxon>Bordetella</taxon>
    </lineage>
</organism>
<dbReference type="PANTHER" id="PTHR30136">
    <property type="entry name" value="HELIX-TURN-HELIX TRANSCRIPTIONAL REGULATOR, ICLR FAMILY"/>
    <property type="match status" value="1"/>
</dbReference>
<protein>
    <recommendedName>
        <fullName evidence="8">IclR family transcriptional regulator</fullName>
    </recommendedName>
</protein>
<reference evidence="7" key="1">
    <citation type="submission" date="2017-05" db="EMBL/GenBank/DDBJ databases">
        <title>Complete and WGS of Bordetella genogroups.</title>
        <authorList>
            <person name="Spilker T."/>
            <person name="Lipuma J."/>
        </authorList>
    </citation>
    <scope>NUCLEOTIDE SEQUENCE [LARGE SCALE GENOMIC DNA]</scope>
    <source>
        <strain evidence="7">AU16122</strain>
    </source>
</reference>
<accession>A0A261S5L4</accession>
<dbReference type="InterPro" id="IPR050707">
    <property type="entry name" value="HTH_MetabolicPath_Reg"/>
</dbReference>
<dbReference type="PROSITE" id="PS51078">
    <property type="entry name" value="ICLR_ED"/>
    <property type="match status" value="1"/>
</dbReference>
<evidence type="ECO:0008006" key="8">
    <source>
        <dbReference type="Google" id="ProtNLM"/>
    </source>
</evidence>
<dbReference type="SMART" id="SM00346">
    <property type="entry name" value="HTH_ICLR"/>
    <property type="match status" value="1"/>
</dbReference>
<dbReference type="GO" id="GO:0003677">
    <property type="term" value="F:DNA binding"/>
    <property type="evidence" value="ECO:0007669"/>
    <property type="project" value="UniProtKB-KW"/>
</dbReference>
<dbReference type="GO" id="GO:0045892">
    <property type="term" value="P:negative regulation of DNA-templated transcription"/>
    <property type="evidence" value="ECO:0007669"/>
    <property type="project" value="TreeGrafter"/>
</dbReference>
<proteinExistence type="predicted"/>
<evidence type="ECO:0000256" key="3">
    <source>
        <dbReference type="ARBA" id="ARBA00023163"/>
    </source>
</evidence>